<dbReference type="GO" id="GO:0005737">
    <property type="term" value="C:cytoplasm"/>
    <property type="evidence" value="ECO:0007669"/>
    <property type="project" value="TreeGrafter"/>
</dbReference>
<dbReference type="EMBL" id="KV454426">
    <property type="protein sequence ID" value="ODQ82416.1"/>
    <property type="molecule type" value="Genomic_DNA"/>
</dbReference>
<dbReference type="Proteomes" id="UP000094336">
    <property type="component" value="Unassembled WGS sequence"/>
</dbReference>
<proteinExistence type="predicted"/>
<dbReference type="AlphaFoldDB" id="A0A1E3QXN6"/>
<dbReference type="GO" id="GO:0031991">
    <property type="term" value="P:regulation of actomyosin contractile ring contraction"/>
    <property type="evidence" value="ECO:0007669"/>
    <property type="project" value="TreeGrafter"/>
</dbReference>
<dbReference type="PROSITE" id="PS50010">
    <property type="entry name" value="DH_2"/>
    <property type="match status" value="1"/>
</dbReference>
<keyword evidence="3" id="KW-1185">Reference proteome</keyword>
<dbReference type="STRING" id="984486.A0A1E3QXN6"/>
<dbReference type="GeneID" id="30148089"/>
<dbReference type="GO" id="GO:0032955">
    <property type="term" value="P:regulation of division septum assembly"/>
    <property type="evidence" value="ECO:0007669"/>
    <property type="project" value="TreeGrafter"/>
</dbReference>
<dbReference type="InterPro" id="IPR035899">
    <property type="entry name" value="DBL_dom_sf"/>
</dbReference>
<feature type="domain" description="DH" evidence="1">
    <location>
        <begin position="121"/>
        <end position="319"/>
    </location>
</feature>
<gene>
    <name evidence="2" type="ORF">BABINDRAFT_164211</name>
</gene>
<protein>
    <recommendedName>
        <fullName evidence="1">DH domain-containing protein</fullName>
    </recommendedName>
</protein>
<dbReference type="Pfam" id="PF00621">
    <property type="entry name" value="RhoGEF"/>
    <property type="match status" value="1"/>
</dbReference>
<dbReference type="InterPro" id="IPR027267">
    <property type="entry name" value="AH/BAR_dom_sf"/>
</dbReference>
<organism evidence="2 3">
    <name type="scientific">Babjeviella inositovora NRRL Y-12698</name>
    <dbReference type="NCBI Taxonomy" id="984486"/>
    <lineage>
        <taxon>Eukaryota</taxon>
        <taxon>Fungi</taxon>
        <taxon>Dikarya</taxon>
        <taxon>Ascomycota</taxon>
        <taxon>Saccharomycotina</taxon>
        <taxon>Pichiomycetes</taxon>
        <taxon>Serinales incertae sedis</taxon>
        <taxon>Babjeviella</taxon>
    </lineage>
</organism>
<dbReference type="Gene3D" id="1.20.1270.60">
    <property type="entry name" value="Arfaptin homology (AH) domain/BAR domain"/>
    <property type="match status" value="1"/>
</dbReference>
<name>A0A1E3QXN6_9ASCO</name>
<evidence type="ECO:0000259" key="1">
    <source>
        <dbReference type="PROSITE" id="PS50010"/>
    </source>
</evidence>
<dbReference type="SMART" id="SM00325">
    <property type="entry name" value="RhoGEF"/>
    <property type="match status" value="1"/>
</dbReference>
<evidence type="ECO:0000313" key="2">
    <source>
        <dbReference type="EMBL" id="ODQ82416.1"/>
    </source>
</evidence>
<dbReference type="PANTHER" id="PTHR22834:SF20">
    <property type="entry name" value="SH3 DOMAIN-CONTAINING PROTEIN"/>
    <property type="match status" value="1"/>
</dbReference>
<reference evidence="3" key="1">
    <citation type="submission" date="2016-05" db="EMBL/GenBank/DDBJ databases">
        <title>Comparative genomics of biotechnologically important yeasts.</title>
        <authorList>
            <consortium name="DOE Joint Genome Institute"/>
            <person name="Riley R."/>
            <person name="Haridas S."/>
            <person name="Wolfe K.H."/>
            <person name="Lopes M.R."/>
            <person name="Hittinger C.T."/>
            <person name="Goker M."/>
            <person name="Salamov A."/>
            <person name="Wisecaver J."/>
            <person name="Long T.M."/>
            <person name="Aerts A.L."/>
            <person name="Barry K."/>
            <person name="Choi C."/>
            <person name="Clum A."/>
            <person name="Coughlan A.Y."/>
            <person name="Deshpande S."/>
            <person name="Douglass A.P."/>
            <person name="Hanson S.J."/>
            <person name="Klenk H.-P."/>
            <person name="Labutti K."/>
            <person name="Lapidus A."/>
            <person name="Lindquist E."/>
            <person name="Lipzen A."/>
            <person name="Meier-Kolthoff J.P."/>
            <person name="Ohm R.A."/>
            <person name="Otillar R.P."/>
            <person name="Pangilinan J."/>
            <person name="Peng Y."/>
            <person name="Rokas A."/>
            <person name="Rosa C.A."/>
            <person name="Scheuner C."/>
            <person name="Sibirny A.A."/>
            <person name="Slot J.C."/>
            <person name="Stielow J.B."/>
            <person name="Sun H."/>
            <person name="Kurtzman C.P."/>
            <person name="Blackwell M."/>
            <person name="Grigoriev I.V."/>
            <person name="Jeffries T.W."/>
        </authorList>
    </citation>
    <scope>NUCLEOTIDE SEQUENCE [LARGE SCALE GENOMIC DNA]</scope>
    <source>
        <strain evidence="3">NRRL Y-12698</strain>
    </source>
</reference>
<dbReference type="RefSeq" id="XP_018987744.1">
    <property type="nucleotide sequence ID" value="XM_019130236.1"/>
</dbReference>
<evidence type="ECO:0000313" key="3">
    <source>
        <dbReference type="Proteomes" id="UP000094336"/>
    </source>
</evidence>
<dbReference type="InterPro" id="IPR000219">
    <property type="entry name" value="DH_dom"/>
</dbReference>
<dbReference type="PANTHER" id="PTHR22834">
    <property type="entry name" value="NUCLEAR FUSION PROTEIN FUS2"/>
    <property type="match status" value="1"/>
</dbReference>
<dbReference type="Gene3D" id="1.20.900.10">
    <property type="entry name" value="Dbl homology (DH) domain"/>
    <property type="match status" value="1"/>
</dbReference>
<accession>A0A1E3QXN6</accession>
<dbReference type="SUPFAM" id="SSF48065">
    <property type="entry name" value="DBL homology domain (DH-domain)"/>
    <property type="match status" value="1"/>
</dbReference>
<sequence>MASENLDKFCPSWLKNALATGGHPKDTKLSPEAFMVQGGDFPDILPDSTYAKDTHSNFNPYANSLWYSVTGTCQKDTIDRLAVSQKQIQPEVEKWELDTEAKASLKQEVGPITIPLLAHLELVQSELSFTGDLKVVQSVYKSLLLTYQYANSVSAQDVDVIFPSAICQFITLGNQLVNQISGSQNIASGDISPTLPHFSIAKIPLGTILLEFINFVKPLYLTYFLNYVKQIQTLNRLSRMGEPKVAEWLKEAQFLSKSKTNCWSLDSLLMTPVQRLFKYPALLKELSVQFGESLSSQENVKLQCAIVEVESTIQAANKGSTEDGQKDIHPSVHRREYADLVKGFKPRYHALTRIKATIEKSLENILDLMDVNIKYSKLWQKSNESGTSTVWNHENEPLDKDSRHRRNYSHNLSIVTKGSASLLYYTERPSTLKRDSSARGVTNNYIGSIYAAYVEKVTWQRSETKLVINDIRMTILTSMDLAMRYCEITKDKINEHRKLRSAYANYIQTSHTTRLGSKEDVTDFSATSLLASVFSKGSVMARKYVSLENQIRDELPQLILCLDELVSSVLQSYLKNLRKWLRLIIGERSLSEYQDIVEQLESFQRKEGDRTLTKYCDIIKFFIQAKEMTQASVESCIEAQHYGMEVTPPSSNRSEHPPVVIYENILSTLRAEQLESAQYAVYIS</sequence>
<dbReference type="GO" id="GO:0005085">
    <property type="term" value="F:guanyl-nucleotide exchange factor activity"/>
    <property type="evidence" value="ECO:0007669"/>
    <property type="project" value="InterPro"/>
</dbReference>
<dbReference type="OrthoDB" id="10256089at2759"/>
<dbReference type="InterPro" id="IPR051492">
    <property type="entry name" value="Dynamin-Rho_GEF"/>
</dbReference>